<evidence type="ECO:0000256" key="5">
    <source>
        <dbReference type="SAM" id="Phobius"/>
    </source>
</evidence>
<evidence type="ECO:0000313" key="8">
    <source>
        <dbReference type="EMBL" id="KAK9917951.1"/>
    </source>
</evidence>
<evidence type="ECO:0008006" key="10">
    <source>
        <dbReference type="Google" id="ProtNLM"/>
    </source>
</evidence>
<organism evidence="8 9">
    <name type="scientific">Coccomyxa subellipsoidea</name>
    <dbReference type="NCBI Taxonomy" id="248742"/>
    <lineage>
        <taxon>Eukaryota</taxon>
        <taxon>Viridiplantae</taxon>
        <taxon>Chlorophyta</taxon>
        <taxon>core chlorophytes</taxon>
        <taxon>Trebouxiophyceae</taxon>
        <taxon>Trebouxiophyceae incertae sedis</taxon>
        <taxon>Coccomyxaceae</taxon>
        <taxon>Coccomyxa</taxon>
    </lineage>
</organism>
<name>A0ABR2Z1V4_9CHLO</name>
<feature type="transmembrane region" description="Helical" evidence="5">
    <location>
        <begin position="265"/>
        <end position="283"/>
    </location>
</feature>
<protein>
    <recommendedName>
        <fullName evidence="10">MFS general substrate transporter</fullName>
    </recommendedName>
</protein>
<keyword evidence="4 5" id="KW-0472">Membrane</keyword>
<dbReference type="EMBL" id="JALJOT010000001">
    <property type="protein sequence ID" value="KAK9917951.1"/>
    <property type="molecule type" value="Genomic_DNA"/>
</dbReference>
<feature type="transmembrane region" description="Helical" evidence="5">
    <location>
        <begin position="74"/>
        <end position="97"/>
    </location>
</feature>
<comment type="caution">
    <text evidence="8">The sequence shown here is derived from an EMBL/GenBank/DDBJ whole genome shotgun (WGS) entry which is preliminary data.</text>
</comment>
<evidence type="ECO:0000256" key="2">
    <source>
        <dbReference type="ARBA" id="ARBA00022692"/>
    </source>
</evidence>
<dbReference type="Gene3D" id="1.20.1250.20">
    <property type="entry name" value="MFS general substrate transporter like domains"/>
    <property type="match status" value="1"/>
</dbReference>
<evidence type="ECO:0000259" key="6">
    <source>
        <dbReference type="Pfam" id="PF06813"/>
    </source>
</evidence>
<dbReference type="PANTHER" id="PTHR21576:SF158">
    <property type="entry name" value="RIBOSOMAL RNA-PROCESSING PROTEIN 12-LIKE CONSERVED DOMAIN-CONTAINING PROTEIN"/>
    <property type="match status" value="1"/>
</dbReference>
<feature type="transmembrane region" description="Helical" evidence="5">
    <location>
        <begin position="145"/>
        <end position="163"/>
    </location>
</feature>
<accession>A0ABR2Z1V4</accession>
<keyword evidence="3 5" id="KW-1133">Transmembrane helix</keyword>
<reference evidence="8 9" key="1">
    <citation type="journal article" date="2024" name="Nat. Commun.">
        <title>Phylogenomics reveals the evolutionary origins of lichenization in chlorophyte algae.</title>
        <authorList>
            <person name="Puginier C."/>
            <person name="Libourel C."/>
            <person name="Otte J."/>
            <person name="Skaloud P."/>
            <person name="Haon M."/>
            <person name="Grisel S."/>
            <person name="Petersen M."/>
            <person name="Berrin J.G."/>
            <person name="Delaux P.M."/>
            <person name="Dal Grande F."/>
            <person name="Keller J."/>
        </authorList>
    </citation>
    <scope>NUCLEOTIDE SEQUENCE [LARGE SCALE GENOMIC DNA]</scope>
    <source>
        <strain evidence="8 9">SAG 216-7</strain>
    </source>
</reference>
<dbReference type="Pfam" id="PF23262">
    <property type="entry name" value="NFD4_C"/>
    <property type="match status" value="1"/>
</dbReference>
<feature type="transmembrane region" description="Helical" evidence="5">
    <location>
        <begin position="103"/>
        <end position="124"/>
    </location>
</feature>
<feature type="transmembrane region" description="Helical" evidence="5">
    <location>
        <begin position="334"/>
        <end position="355"/>
    </location>
</feature>
<feature type="transmembrane region" description="Helical" evidence="5">
    <location>
        <begin position="175"/>
        <end position="193"/>
    </location>
</feature>
<feature type="transmembrane region" description="Helical" evidence="5">
    <location>
        <begin position="393"/>
        <end position="416"/>
    </location>
</feature>
<evidence type="ECO:0000256" key="4">
    <source>
        <dbReference type="ARBA" id="ARBA00023136"/>
    </source>
</evidence>
<dbReference type="Proteomes" id="UP001491310">
    <property type="component" value="Unassembled WGS sequence"/>
</dbReference>
<evidence type="ECO:0000256" key="3">
    <source>
        <dbReference type="ARBA" id="ARBA00022989"/>
    </source>
</evidence>
<dbReference type="InterPro" id="IPR056555">
    <property type="entry name" value="NFD4_C"/>
</dbReference>
<feature type="transmembrane region" description="Helical" evidence="5">
    <location>
        <begin position="361"/>
        <end position="381"/>
    </location>
</feature>
<comment type="subcellular location">
    <subcellularLocation>
        <location evidence="1">Membrane</location>
        <topology evidence="1">Multi-pass membrane protein</topology>
    </subcellularLocation>
</comment>
<dbReference type="Pfam" id="PF06813">
    <property type="entry name" value="Nodulin-like"/>
    <property type="match status" value="1"/>
</dbReference>
<sequence length="482" mass="51200">MEISKGLIWTLCISTAALLNLVGYSALWAAAKGWIQPSYWQVIGISMVAPLAGTFMDTTALITCTRNFPTERGTVIGIVKACIGLSALVFTSLYLAFFQENVISFLLFLAVVPSAINVLFAYFINFVPFEQSGETPASTERRLGYGVQLVGCLGFYLLVTALADGFLQPGQNVRMAMMIGTLVLVAATMLLPLGTGGLWANSAPGNADSASPGVVSYGPTDPLLSLHDAAKEAAESDSEDNAARAPFALHALELGPLHCLISLDFWLLFFVCAVGMGTGLVYLNNLGQMVRALHGHGSAAVYVSIFSVSSCAGRLLLGHVPERALHAVGLPRPLFLIFVSLLTAAVAVLCAYASFAALYPAAFLAGFAFGGHWSLAPALACDFFGLRHFASNYCLLQLAPAIGGFTLATELAGYLYDRTAAAQGQHHNCRGPQCFRPAFLWCACLCLCATAAASVLHMRMRQLYITARNANRADVIDAGTDL</sequence>
<dbReference type="PANTHER" id="PTHR21576">
    <property type="entry name" value="UNCHARACTERIZED NODULIN-LIKE PROTEIN"/>
    <property type="match status" value="1"/>
</dbReference>
<feature type="transmembrane region" description="Helical" evidence="5">
    <location>
        <begin position="295"/>
        <end position="313"/>
    </location>
</feature>
<gene>
    <name evidence="8" type="ORF">WJX75_000003</name>
</gene>
<dbReference type="InterPro" id="IPR010658">
    <property type="entry name" value="Nodulin-like"/>
</dbReference>
<evidence type="ECO:0000259" key="7">
    <source>
        <dbReference type="Pfam" id="PF23262"/>
    </source>
</evidence>
<feature type="transmembrane region" description="Helical" evidence="5">
    <location>
        <begin position="7"/>
        <end position="27"/>
    </location>
</feature>
<keyword evidence="9" id="KW-1185">Reference proteome</keyword>
<feature type="domain" description="NFD4 C-terminal" evidence="7">
    <location>
        <begin position="259"/>
        <end position="464"/>
    </location>
</feature>
<feature type="domain" description="Nodulin-like" evidence="6">
    <location>
        <begin position="13"/>
        <end position="188"/>
    </location>
</feature>
<proteinExistence type="predicted"/>
<evidence type="ECO:0000256" key="1">
    <source>
        <dbReference type="ARBA" id="ARBA00004141"/>
    </source>
</evidence>
<evidence type="ECO:0000313" key="9">
    <source>
        <dbReference type="Proteomes" id="UP001491310"/>
    </source>
</evidence>
<feature type="transmembrane region" description="Helical" evidence="5">
    <location>
        <begin position="438"/>
        <end position="458"/>
    </location>
</feature>
<dbReference type="InterPro" id="IPR036259">
    <property type="entry name" value="MFS_trans_sf"/>
</dbReference>
<dbReference type="SUPFAM" id="SSF103473">
    <property type="entry name" value="MFS general substrate transporter"/>
    <property type="match status" value="1"/>
</dbReference>
<keyword evidence="2 5" id="KW-0812">Transmembrane</keyword>